<dbReference type="STRING" id="390270.SAMN04488005_1452"/>
<dbReference type="InterPro" id="IPR053174">
    <property type="entry name" value="LpxI"/>
</dbReference>
<reference evidence="4" key="1">
    <citation type="submission" date="2016-10" db="EMBL/GenBank/DDBJ databases">
        <authorList>
            <person name="Varghese N."/>
            <person name="Submissions S."/>
        </authorList>
    </citation>
    <scope>NUCLEOTIDE SEQUENCE [LARGE SCALE GENOMIC DNA]</scope>
    <source>
        <strain evidence="4">DSM 26879</strain>
    </source>
</reference>
<dbReference type="AlphaFoldDB" id="A0A1I6GD39"/>
<name>A0A1I6GD39_9RHOB</name>
<sequence>MLALIAGTGDLPPALVARLPQRPLICAMRGFAPKLTVDITFRMEHLGSFLADLRARGVTRICMAGAVRRPQIDPAQIDKATMPLVPRVQAALTQGDDGALRIIIAIIEEHGFQVVAAHRIAPDLLPAPGVRSKIGPASGHSNDAFAGEACLVQMGRADSGQACVIRAGNVILREDAQGTDAMLLKLCAPVADDWMADAAVDLRNAVKKFLKRAPDGQGARKGGILFKAPKPDQDQRADLPLIGLRTVMMAAEAGLDGIVIEAGGVMVLDLPTVRKVLDAQGMFLWVRPRGGA</sequence>
<feature type="domain" description="LpxI C-terminal" evidence="1">
    <location>
        <begin position="129"/>
        <end position="285"/>
    </location>
</feature>
<feature type="domain" description="LpxI N-terminal" evidence="2">
    <location>
        <begin position="2"/>
        <end position="124"/>
    </location>
</feature>
<accession>A0A1I6GD39</accession>
<dbReference type="RefSeq" id="WP_090198251.1">
    <property type="nucleotide sequence ID" value="NZ_FOYP01000001.1"/>
</dbReference>
<gene>
    <name evidence="3" type="ORF">SAMN04488005_1452</name>
</gene>
<keyword evidence="4" id="KW-1185">Reference proteome</keyword>
<evidence type="ECO:0008006" key="5">
    <source>
        <dbReference type="Google" id="ProtNLM"/>
    </source>
</evidence>
<evidence type="ECO:0000313" key="3">
    <source>
        <dbReference type="EMBL" id="SFR40113.1"/>
    </source>
</evidence>
<protein>
    <recommendedName>
        <fullName evidence="5">Phosphatidate cytidylyltransferase</fullName>
    </recommendedName>
</protein>
<dbReference type="Gene3D" id="3.40.50.20">
    <property type="match status" value="1"/>
</dbReference>
<dbReference type="InterPro" id="IPR010415">
    <property type="entry name" value="LpxI_C"/>
</dbReference>
<dbReference type="OrthoDB" id="9789836at2"/>
<dbReference type="Gene3D" id="3.40.140.80">
    <property type="match status" value="1"/>
</dbReference>
<evidence type="ECO:0000313" key="4">
    <source>
        <dbReference type="Proteomes" id="UP000199478"/>
    </source>
</evidence>
<dbReference type="Pfam" id="PF06230">
    <property type="entry name" value="LpxI_C"/>
    <property type="match status" value="1"/>
</dbReference>
<dbReference type="InterPro" id="IPR043167">
    <property type="entry name" value="LpxI_C_sf"/>
</dbReference>
<organism evidence="3 4">
    <name type="scientific">Yoonia tamlensis</name>
    <dbReference type="NCBI Taxonomy" id="390270"/>
    <lineage>
        <taxon>Bacteria</taxon>
        <taxon>Pseudomonadati</taxon>
        <taxon>Pseudomonadota</taxon>
        <taxon>Alphaproteobacteria</taxon>
        <taxon>Rhodobacterales</taxon>
        <taxon>Paracoccaceae</taxon>
        <taxon>Yoonia</taxon>
    </lineage>
</organism>
<dbReference type="Pfam" id="PF17930">
    <property type="entry name" value="LpxI_N"/>
    <property type="match status" value="1"/>
</dbReference>
<dbReference type="InterPro" id="IPR041255">
    <property type="entry name" value="LpxI_N"/>
</dbReference>
<dbReference type="PANTHER" id="PTHR39962">
    <property type="entry name" value="BLL4848 PROTEIN"/>
    <property type="match status" value="1"/>
</dbReference>
<proteinExistence type="predicted"/>
<evidence type="ECO:0000259" key="2">
    <source>
        <dbReference type="Pfam" id="PF17930"/>
    </source>
</evidence>
<dbReference type="Proteomes" id="UP000199478">
    <property type="component" value="Unassembled WGS sequence"/>
</dbReference>
<dbReference type="PANTHER" id="PTHR39962:SF1">
    <property type="entry name" value="LPXI FAMILY PROTEIN"/>
    <property type="match status" value="1"/>
</dbReference>
<evidence type="ECO:0000259" key="1">
    <source>
        <dbReference type="Pfam" id="PF06230"/>
    </source>
</evidence>
<dbReference type="EMBL" id="FOYP01000001">
    <property type="protein sequence ID" value="SFR40113.1"/>
    <property type="molecule type" value="Genomic_DNA"/>
</dbReference>